<reference evidence="1 2" key="1">
    <citation type="submission" date="2022-11" db="EMBL/GenBank/DDBJ databases">
        <title>Genome sequencing of Acetobacter type strain.</title>
        <authorList>
            <person name="Heo J."/>
            <person name="Lee D."/>
            <person name="Han B.-H."/>
            <person name="Hong S.-B."/>
            <person name="Kwon S.-W."/>
        </authorList>
    </citation>
    <scope>NUCLEOTIDE SEQUENCE [LARGE SCALE GENOMIC DNA]</scope>
    <source>
        <strain evidence="1 2">KACC 21251</strain>
    </source>
</reference>
<organism evidence="1 2">
    <name type="scientific">Acetobacter farinalis</name>
    <dbReference type="NCBI Taxonomy" id="1260984"/>
    <lineage>
        <taxon>Bacteria</taxon>
        <taxon>Pseudomonadati</taxon>
        <taxon>Pseudomonadota</taxon>
        <taxon>Alphaproteobacteria</taxon>
        <taxon>Acetobacterales</taxon>
        <taxon>Acetobacteraceae</taxon>
        <taxon>Acetobacter</taxon>
    </lineage>
</organism>
<dbReference type="EMBL" id="JAPIUX010000030">
    <property type="protein sequence ID" value="MCX2562224.1"/>
    <property type="molecule type" value="Genomic_DNA"/>
</dbReference>
<name>A0ABT3QAB3_9PROT</name>
<keyword evidence="2" id="KW-1185">Reference proteome</keyword>
<sequence>MNESDASYFGFVTKNIFPIQAEKRSGLPRAGVRERSAFPDIRKTVVRCGLSQHYKSVSFV</sequence>
<dbReference type="RefSeq" id="WP_166123585.1">
    <property type="nucleotide sequence ID" value="NZ_JAPIUX010000030.1"/>
</dbReference>
<evidence type="ECO:0000313" key="1">
    <source>
        <dbReference type="EMBL" id="MCX2562224.1"/>
    </source>
</evidence>
<evidence type="ECO:0000313" key="2">
    <source>
        <dbReference type="Proteomes" id="UP001526446"/>
    </source>
</evidence>
<accession>A0ABT3QAB3</accession>
<comment type="caution">
    <text evidence="1">The sequence shown here is derived from an EMBL/GenBank/DDBJ whole genome shotgun (WGS) entry which is preliminary data.</text>
</comment>
<proteinExistence type="predicted"/>
<gene>
    <name evidence="1" type="ORF">OQ252_12585</name>
</gene>
<protein>
    <submittedName>
        <fullName evidence="1">Uncharacterized protein</fullName>
    </submittedName>
</protein>
<dbReference type="Proteomes" id="UP001526446">
    <property type="component" value="Unassembled WGS sequence"/>
</dbReference>